<proteinExistence type="predicted"/>
<keyword evidence="2" id="KW-1185">Reference proteome</keyword>
<dbReference type="HOGENOM" id="CLU_2455620_0_0_1"/>
<gene>
    <name evidence="1" type="ORF">M404DRAFT_25134</name>
</gene>
<reference evidence="2" key="2">
    <citation type="submission" date="2015-01" db="EMBL/GenBank/DDBJ databases">
        <title>Evolutionary Origins and Diversification of the Mycorrhizal Mutualists.</title>
        <authorList>
            <consortium name="DOE Joint Genome Institute"/>
            <consortium name="Mycorrhizal Genomics Consortium"/>
            <person name="Kohler A."/>
            <person name="Kuo A."/>
            <person name="Nagy L.G."/>
            <person name="Floudas D."/>
            <person name="Copeland A."/>
            <person name="Barry K.W."/>
            <person name="Cichocki N."/>
            <person name="Veneault-Fourrey C."/>
            <person name="LaButti K."/>
            <person name="Lindquist E.A."/>
            <person name="Lipzen A."/>
            <person name="Lundell T."/>
            <person name="Morin E."/>
            <person name="Murat C."/>
            <person name="Riley R."/>
            <person name="Ohm R."/>
            <person name="Sun H."/>
            <person name="Tunlid A."/>
            <person name="Henrissat B."/>
            <person name="Grigoriev I.V."/>
            <person name="Hibbett D.S."/>
            <person name="Martin F."/>
        </authorList>
    </citation>
    <scope>NUCLEOTIDE SEQUENCE [LARGE SCALE GENOMIC DNA]</scope>
    <source>
        <strain evidence="2">Marx 270</strain>
    </source>
</reference>
<reference evidence="1 2" key="1">
    <citation type="submission" date="2014-04" db="EMBL/GenBank/DDBJ databases">
        <authorList>
            <consortium name="DOE Joint Genome Institute"/>
            <person name="Kuo A."/>
            <person name="Kohler A."/>
            <person name="Costa M.D."/>
            <person name="Nagy L.G."/>
            <person name="Floudas D."/>
            <person name="Copeland A."/>
            <person name="Barry K.W."/>
            <person name="Cichocki N."/>
            <person name="Veneault-Fourrey C."/>
            <person name="LaButti K."/>
            <person name="Lindquist E.A."/>
            <person name="Lipzen A."/>
            <person name="Lundell T."/>
            <person name="Morin E."/>
            <person name="Murat C."/>
            <person name="Sun H."/>
            <person name="Tunlid A."/>
            <person name="Henrissat B."/>
            <person name="Grigoriev I.V."/>
            <person name="Hibbett D.S."/>
            <person name="Martin F."/>
            <person name="Nordberg H.P."/>
            <person name="Cantor M.N."/>
            <person name="Hua S.X."/>
        </authorList>
    </citation>
    <scope>NUCLEOTIDE SEQUENCE [LARGE SCALE GENOMIC DNA]</scope>
    <source>
        <strain evidence="1 2">Marx 270</strain>
    </source>
</reference>
<dbReference type="AlphaFoldDB" id="A0A0C3PDJ9"/>
<organism evidence="1 2">
    <name type="scientific">Pisolithus tinctorius Marx 270</name>
    <dbReference type="NCBI Taxonomy" id="870435"/>
    <lineage>
        <taxon>Eukaryota</taxon>
        <taxon>Fungi</taxon>
        <taxon>Dikarya</taxon>
        <taxon>Basidiomycota</taxon>
        <taxon>Agaricomycotina</taxon>
        <taxon>Agaricomycetes</taxon>
        <taxon>Agaricomycetidae</taxon>
        <taxon>Boletales</taxon>
        <taxon>Sclerodermatineae</taxon>
        <taxon>Pisolithaceae</taxon>
        <taxon>Pisolithus</taxon>
    </lineage>
</organism>
<protein>
    <submittedName>
        <fullName evidence="1">Uncharacterized protein</fullName>
    </submittedName>
</protein>
<dbReference type="Proteomes" id="UP000054217">
    <property type="component" value="Unassembled WGS sequence"/>
</dbReference>
<sequence length="89" mass="10268">MEWILQDNQPGINVDTNEDLDHWWFTCMVVMDRNFKAEHMDEWKSEDQVQLIVISMTLGLGPSPAQTPSPYLRSSLVLVRPRKPNSGPE</sequence>
<dbReference type="EMBL" id="KN831965">
    <property type="protein sequence ID" value="KIO05854.1"/>
    <property type="molecule type" value="Genomic_DNA"/>
</dbReference>
<evidence type="ECO:0000313" key="2">
    <source>
        <dbReference type="Proteomes" id="UP000054217"/>
    </source>
</evidence>
<name>A0A0C3PDJ9_PISTI</name>
<evidence type="ECO:0000313" key="1">
    <source>
        <dbReference type="EMBL" id="KIO05854.1"/>
    </source>
</evidence>
<accession>A0A0C3PDJ9</accession>
<dbReference type="InParanoid" id="A0A0C3PDJ9"/>